<evidence type="ECO:0000259" key="13">
    <source>
        <dbReference type="Pfam" id="PF01974"/>
    </source>
</evidence>
<dbReference type="OrthoDB" id="48041at2759"/>
<evidence type="ECO:0000259" key="14">
    <source>
        <dbReference type="Pfam" id="PF26577"/>
    </source>
</evidence>
<evidence type="ECO:0000256" key="2">
    <source>
        <dbReference type="ARBA" id="ARBA00012573"/>
    </source>
</evidence>
<feature type="compositionally biased region" description="Basic and acidic residues" evidence="12">
    <location>
        <begin position="124"/>
        <end position="144"/>
    </location>
</feature>
<evidence type="ECO:0000313" key="15">
    <source>
        <dbReference type="EMBL" id="ANB15229.1"/>
    </source>
</evidence>
<keyword evidence="3" id="KW-0819">tRNA processing</keyword>
<name>A0A167FFD6_9ASCO</name>
<keyword evidence="4" id="KW-0456">Lyase</keyword>
<dbReference type="AlphaFoldDB" id="A0A167FFD6"/>
<dbReference type="InterPro" id="IPR036167">
    <property type="entry name" value="tRNA_intron_Endo_cat-like_sf"/>
</dbReference>
<comment type="subunit">
    <text evidence="7">Heterotetramer composed of SEN2, SEN15, SEN34 and SEN54. Interacts directly with SEN15.</text>
</comment>
<evidence type="ECO:0000256" key="4">
    <source>
        <dbReference type="ARBA" id="ARBA00023239"/>
    </source>
</evidence>
<feature type="compositionally biased region" description="Basic and acidic residues" evidence="12">
    <location>
        <begin position="167"/>
        <end position="185"/>
    </location>
</feature>
<evidence type="ECO:0000256" key="7">
    <source>
        <dbReference type="ARBA" id="ARBA00062123"/>
    </source>
</evidence>
<evidence type="ECO:0000256" key="6">
    <source>
        <dbReference type="ARBA" id="ARBA00059865"/>
    </source>
</evidence>
<dbReference type="KEGG" id="slb:AWJ20_2855"/>
<keyword evidence="16" id="KW-1185">Reference proteome</keyword>
<keyword evidence="15" id="KW-0255">Endonuclease</keyword>
<accession>A0A167FFD6</accession>
<reference evidence="15 16" key="1">
    <citation type="submission" date="2016-02" db="EMBL/GenBank/DDBJ databases">
        <title>Complete genome sequence and transcriptome regulation of the pentose utilising yeast Sugiyamaella lignohabitans.</title>
        <authorList>
            <person name="Bellasio M."/>
            <person name="Peymann A."/>
            <person name="Valli M."/>
            <person name="Sipitzky M."/>
            <person name="Graf A."/>
            <person name="Sauer M."/>
            <person name="Marx H."/>
            <person name="Mattanovich D."/>
        </authorList>
    </citation>
    <scope>NUCLEOTIDE SEQUENCE [LARGE SCALE GENOMIC DNA]</scope>
    <source>
        <strain evidence="15 16">CBS 10342</strain>
    </source>
</reference>
<feature type="region of interest" description="Disordered" evidence="12">
    <location>
        <begin position="124"/>
        <end position="196"/>
    </location>
</feature>
<dbReference type="Pfam" id="PF26577">
    <property type="entry name" value="TSEN34_N"/>
    <property type="match status" value="1"/>
</dbReference>
<evidence type="ECO:0000256" key="10">
    <source>
        <dbReference type="ARBA" id="ARBA00075884"/>
    </source>
</evidence>
<dbReference type="GO" id="GO:0005634">
    <property type="term" value="C:nucleus"/>
    <property type="evidence" value="ECO:0007669"/>
    <property type="project" value="UniProtKB-ARBA"/>
</dbReference>
<dbReference type="FunFam" id="3.40.1350.10:FF:000008">
    <property type="entry name" value="tRNA-splicing endonuclease subunit Sen34"/>
    <property type="match status" value="1"/>
</dbReference>
<dbReference type="Proteomes" id="UP000189580">
    <property type="component" value="Chromosome b"/>
</dbReference>
<dbReference type="GO" id="GO:0003676">
    <property type="term" value="F:nucleic acid binding"/>
    <property type="evidence" value="ECO:0007669"/>
    <property type="project" value="InterPro"/>
</dbReference>
<feature type="domain" description="TSEN34 N-terminal" evidence="14">
    <location>
        <begin position="2"/>
        <end position="72"/>
    </location>
</feature>
<dbReference type="GeneID" id="30034812"/>
<dbReference type="PANTHER" id="PTHR13070:SF0">
    <property type="entry name" value="TRNA-SPLICING ENDONUCLEASE SUBUNIT SEN34"/>
    <property type="match status" value="1"/>
</dbReference>
<gene>
    <name evidence="15" type="primary">SEN34</name>
    <name evidence="15" type="ORF">AWJ20_2855</name>
</gene>
<evidence type="ECO:0000256" key="5">
    <source>
        <dbReference type="ARBA" id="ARBA00034031"/>
    </source>
</evidence>
<feature type="domain" description="tRNA intron endonuclease catalytic" evidence="13">
    <location>
        <begin position="298"/>
        <end position="377"/>
    </location>
</feature>
<keyword evidence="15" id="KW-0378">Hydrolase</keyword>
<sequence>MIPINIVGGRGLVFDLDHVKVLREKYHVCGTLIGILPQIPQQNVFMGLPLELMPEDIELLVFDLKVAYLVDDSEAHKQAVSKFTKEDAKEVRAERHRQEQEQFERHKDVMWERRVAALEIKRRKEQEKEKKRLEKLKSEKRDGTEQDQVVANGDQAGPVEPAPPRIPETETTKASHQEPATDSRDNLTSANTEKQGKVTVTTTIKTEGNIETEREVKVEIIEKTERIESEEEKNSADEEVISLEKQRWLEKTFPESQQITGGTVTIPSVTTPTNSSLKTYKPLAVQESFFVPRPSKASYNIYKELHKKGFFLTPGLRFGGQFVAYPGDPLRFHSHHIAIGFNWDQEFAVLDIVGGGRLGTAVKKCWVVGAEDSGCDVKEEDKYRIFSVEWAGFG</sequence>
<dbReference type="RefSeq" id="XP_018737706.1">
    <property type="nucleotide sequence ID" value="XM_018879828.1"/>
</dbReference>
<evidence type="ECO:0000256" key="12">
    <source>
        <dbReference type="SAM" id="MobiDB-lite"/>
    </source>
</evidence>
<dbReference type="PANTHER" id="PTHR13070">
    <property type="entry name" value="TRNA-SPLICING ENDONUCLEASE SUBUNIT SEN34-RELATED"/>
    <property type="match status" value="1"/>
</dbReference>
<organism evidence="15 16">
    <name type="scientific">Sugiyamaella lignohabitans</name>
    <dbReference type="NCBI Taxonomy" id="796027"/>
    <lineage>
        <taxon>Eukaryota</taxon>
        <taxon>Fungi</taxon>
        <taxon>Dikarya</taxon>
        <taxon>Ascomycota</taxon>
        <taxon>Saccharomycotina</taxon>
        <taxon>Dipodascomycetes</taxon>
        <taxon>Dipodascales</taxon>
        <taxon>Trichomonascaceae</taxon>
        <taxon>Sugiyamaella</taxon>
    </lineage>
</organism>
<dbReference type="GO" id="GO:0000379">
    <property type="term" value="P:tRNA-type intron splice site recognition and cleavage"/>
    <property type="evidence" value="ECO:0007669"/>
    <property type="project" value="TreeGrafter"/>
</dbReference>
<dbReference type="GO" id="GO:0000213">
    <property type="term" value="F:tRNA-intron lyase activity"/>
    <property type="evidence" value="ECO:0007669"/>
    <property type="project" value="UniProtKB-EC"/>
</dbReference>
<keyword evidence="15" id="KW-0540">Nuclease</keyword>
<dbReference type="EC" id="4.6.1.16" evidence="2"/>
<comment type="similarity">
    <text evidence="1">Belongs to the tRNA-intron endonuclease family.</text>
</comment>
<dbReference type="CDD" id="cd22363">
    <property type="entry name" value="tRNA-intron_lyase_C"/>
    <property type="match status" value="1"/>
</dbReference>
<dbReference type="Pfam" id="PF01974">
    <property type="entry name" value="tRNA_int_endo"/>
    <property type="match status" value="1"/>
</dbReference>
<evidence type="ECO:0000256" key="8">
    <source>
        <dbReference type="ARBA" id="ARBA00070643"/>
    </source>
</evidence>
<evidence type="ECO:0000256" key="9">
    <source>
        <dbReference type="ARBA" id="ARBA00070870"/>
    </source>
</evidence>
<comment type="catalytic activity">
    <reaction evidence="5">
        <text>pretRNA = a 3'-half-tRNA molecule with a 5'-OH end + a 5'-half-tRNA molecule with a 2',3'-cyclic phosphate end + an intron with a 2',3'-cyclic phosphate and a 5'-hydroxyl terminus.</text>
        <dbReference type="EC" id="4.6.1.16"/>
    </reaction>
</comment>
<protein>
    <recommendedName>
        <fullName evidence="9">tRNA-splicing endonuclease subunit SEN34</fullName>
        <ecNumber evidence="2">4.6.1.16</ecNumber>
    </recommendedName>
    <alternativeName>
        <fullName evidence="10 11">tRNA-intron endonuclease SEN34</fullName>
    </alternativeName>
    <alternativeName>
        <fullName evidence="8">tRNA-splicing endonuclease subunit Sen34</fullName>
    </alternativeName>
</protein>
<dbReference type="InterPro" id="IPR011856">
    <property type="entry name" value="tRNA_endonuc-like_dom_sf"/>
</dbReference>
<evidence type="ECO:0000256" key="3">
    <source>
        <dbReference type="ARBA" id="ARBA00022694"/>
    </source>
</evidence>
<dbReference type="SUPFAM" id="SSF53032">
    <property type="entry name" value="tRNA-intron endonuclease catalytic domain-like"/>
    <property type="match status" value="1"/>
</dbReference>
<dbReference type="EMBL" id="CP014503">
    <property type="protein sequence ID" value="ANB15229.1"/>
    <property type="molecule type" value="Genomic_DNA"/>
</dbReference>
<evidence type="ECO:0000256" key="11">
    <source>
        <dbReference type="ARBA" id="ARBA00076724"/>
    </source>
</evidence>
<evidence type="ECO:0000313" key="16">
    <source>
        <dbReference type="Proteomes" id="UP000189580"/>
    </source>
</evidence>
<dbReference type="Gene3D" id="3.40.1350.10">
    <property type="match status" value="1"/>
</dbReference>
<feature type="compositionally biased region" description="Polar residues" evidence="12">
    <location>
        <begin position="186"/>
        <end position="196"/>
    </location>
</feature>
<proteinExistence type="inferred from homology"/>
<evidence type="ECO:0000256" key="1">
    <source>
        <dbReference type="ARBA" id="ARBA00008078"/>
    </source>
</evidence>
<comment type="function">
    <text evidence="6">Constitutes one of the two catalytic subunit of the tRNA-splicing endonuclease complex, a complex responsible for identification and cleavage of the splice sites in pre-tRNA. It cleaves pre-tRNA at the 5'- and 3'-splice sites to release the intron. The products are an intron and two tRNA half-molecules bearing 2',3'-cyclic phosphate and 5'-OH termini. There are no conserved sequences at the splice sites, but the intron is invariably located at the same site in the gene, placing the splice sites an invariant distance from the constant structural features of the tRNA body. It probably carries the active site for 3'-splice site cleavage.</text>
</comment>
<dbReference type="InterPro" id="IPR006677">
    <property type="entry name" value="tRNA_intron_Endonuc_cat-like"/>
</dbReference>
<dbReference type="InterPro" id="IPR059049">
    <property type="entry name" value="TSEN34_N"/>
</dbReference>